<gene>
    <name evidence="5" type="ORF">FHU37_001003</name>
</gene>
<name>A0A852ZS03_9ACTN</name>
<dbReference type="EMBL" id="JACBZD010000001">
    <property type="protein sequence ID" value="NYI04060.1"/>
    <property type="molecule type" value="Genomic_DNA"/>
</dbReference>
<dbReference type="PIRSF" id="PIRSF000103">
    <property type="entry name" value="HIBADH"/>
    <property type="match status" value="1"/>
</dbReference>
<organism evidence="5 6">
    <name type="scientific">Allostreptomyces psammosilenae</name>
    <dbReference type="NCBI Taxonomy" id="1892865"/>
    <lineage>
        <taxon>Bacteria</taxon>
        <taxon>Bacillati</taxon>
        <taxon>Actinomycetota</taxon>
        <taxon>Actinomycetes</taxon>
        <taxon>Kitasatosporales</taxon>
        <taxon>Streptomycetaceae</taxon>
        <taxon>Allostreptomyces</taxon>
    </lineage>
</organism>
<keyword evidence="2" id="KW-0560">Oxidoreductase</keyword>
<feature type="domain" description="NADPH-dependent reductive aminase-like C-terminal" evidence="4">
    <location>
        <begin position="168"/>
        <end position="293"/>
    </location>
</feature>
<feature type="domain" description="6-phosphogluconate dehydrogenase NADP-binding" evidence="3">
    <location>
        <begin position="13"/>
        <end position="164"/>
    </location>
</feature>
<comment type="caution">
    <text evidence="5">The sequence shown here is derived from an EMBL/GenBank/DDBJ whole genome shotgun (WGS) entry which is preliminary data.</text>
</comment>
<dbReference type="SUPFAM" id="SSF51735">
    <property type="entry name" value="NAD(P)-binding Rossmann-fold domains"/>
    <property type="match status" value="1"/>
</dbReference>
<evidence type="ECO:0000256" key="2">
    <source>
        <dbReference type="ARBA" id="ARBA00023002"/>
    </source>
</evidence>
<dbReference type="InterPro" id="IPR013328">
    <property type="entry name" value="6PGD_dom2"/>
</dbReference>
<evidence type="ECO:0000313" key="6">
    <source>
        <dbReference type="Proteomes" id="UP000567795"/>
    </source>
</evidence>
<comment type="similarity">
    <text evidence="1">Belongs to the HIBADH-related family.</text>
</comment>
<evidence type="ECO:0000259" key="4">
    <source>
        <dbReference type="Pfam" id="PF21761"/>
    </source>
</evidence>
<dbReference type="GO" id="GO:0050661">
    <property type="term" value="F:NADP binding"/>
    <property type="evidence" value="ECO:0007669"/>
    <property type="project" value="InterPro"/>
</dbReference>
<dbReference type="PANTHER" id="PTHR43580:SF2">
    <property type="entry name" value="CYTOKINE-LIKE NUCLEAR FACTOR N-PAC"/>
    <property type="match status" value="1"/>
</dbReference>
<dbReference type="InterPro" id="IPR048666">
    <property type="entry name" value="RedAm-like_C"/>
</dbReference>
<evidence type="ECO:0000259" key="3">
    <source>
        <dbReference type="Pfam" id="PF03446"/>
    </source>
</evidence>
<reference evidence="5 6" key="1">
    <citation type="submission" date="2020-07" db="EMBL/GenBank/DDBJ databases">
        <title>Sequencing the genomes of 1000 actinobacteria strains.</title>
        <authorList>
            <person name="Klenk H.-P."/>
        </authorList>
    </citation>
    <scope>NUCLEOTIDE SEQUENCE [LARGE SCALE GENOMIC DNA]</scope>
    <source>
        <strain evidence="5 6">DSM 42178</strain>
    </source>
</reference>
<dbReference type="Gene3D" id="1.10.1040.10">
    <property type="entry name" value="N-(1-d-carboxylethyl)-l-norvaline Dehydrogenase, domain 2"/>
    <property type="match status" value="1"/>
</dbReference>
<dbReference type="RefSeq" id="WP_179813026.1">
    <property type="nucleotide sequence ID" value="NZ_JACBZD010000001.1"/>
</dbReference>
<dbReference type="InterPro" id="IPR006115">
    <property type="entry name" value="6PGDH_NADP-bd"/>
</dbReference>
<accession>A0A852ZS03</accession>
<sequence length="299" mass="31048">MNAHEDNAAANPVSVVGLGAMGQAIAAVLLANGHPTTVWNRSAGKADELVARGAVDAGTLGAAVGASPLVIACLLDHASVHEALEPVADLLSGRVLVNVTTTTAAEARRTAAWAAEHGIDYLDGAMIAVPQMIGRPGSSLLYSGSRTAFEQHRAMLDLLGASTYFGEDAGLASLYDLALLSGMYAMFGGFFHATAMVGTAGAKATEFVSMLVPWLKSMADLLPSYAEIIEKGDYTTDVQSLLFNKSAVDAIARTSLEQGIGVDMVAPVQALIDRQIAEGHGADSFVRVIEGIRNPVPRS</sequence>
<evidence type="ECO:0000256" key="1">
    <source>
        <dbReference type="ARBA" id="ARBA00009080"/>
    </source>
</evidence>
<dbReference type="Pfam" id="PF03446">
    <property type="entry name" value="NAD_binding_2"/>
    <property type="match status" value="1"/>
</dbReference>
<dbReference type="PANTHER" id="PTHR43580">
    <property type="entry name" value="OXIDOREDUCTASE GLYR1-RELATED"/>
    <property type="match status" value="1"/>
</dbReference>
<dbReference type="InterPro" id="IPR051265">
    <property type="entry name" value="HIBADH-related_NP60_sf"/>
</dbReference>
<proteinExistence type="inferred from homology"/>
<dbReference type="Proteomes" id="UP000567795">
    <property type="component" value="Unassembled WGS sequence"/>
</dbReference>
<evidence type="ECO:0000313" key="5">
    <source>
        <dbReference type="EMBL" id="NYI04060.1"/>
    </source>
</evidence>
<dbReference type="AlphaFoldDB" id="A0A852ZS03"/>
<dbReference type="Pfam" id="PF21761">
    <property type="entry name" value="RedAm-like_C"/>
    <property type="match status" value="1"/>
</dbReference>
<dbReference type="InterPro" id="IPR036291">
    <property type="entry name" value="NAD(P)-bd_dom_sf"/>
</dbReference>
<protein>
    <submittedName>
        <fullName evidence="5">3-hydroxyisobutyrate dehydrogenase-like beta-hydroxyacid dehydrogenase</fullName>
    </submittedName>
</protein>
<dbReference type="Gene3D" id="3.40.50.720">
    <property type="entry name" value="NAD(P)-binding Rossmann-like Domain"/>
    <property type="match status" value="1"/>
</dbReference>
<keyword evidence="6" id="KW-1185">Reference proteome</keyword>
<dbReference type="InterPro" id="IPR015815">
    <property type="entry name" value="HIBADH-related"/>
</dbReference>
<dbReference type="GO" id="GO:0016491">
    <property type="term" value="F:oxidoreductase activity"/>
    <property type="evidence" value="ECO:0007669"/>
    <property type="project" value="UniProtKB-KW"/>
</dbReference>